<evidence type="ECO:0008006" key="4">
    <source>
        <dbReference type="Google" id="ProtNLM"/>
    </source>
</evidence>
<sequence>MRNTTTPSNLAEPKASTYLTVKLRSDPSTTWAEIFNLQQMKDDMETAATGYGESGDYAVYLTYQKAGNTPLGSKRTYVSDFFVPLTLRPEEHVKMEIYKKTMKKRKTCRFWAMRTCRAHLAGVECEYDHPEGKGSVEQDLAKKDKMEKVWR</sequence>
<evidence type="ECO:0000313" key="2">
    <source>
        <dbReference type="EMBL" id="KAJ4355621.1"/>
    </source>
</evidence>
<evidence type="ECO:0000256" key="1">
    <source>
        <dbReference type="SAM" id="MobiDB-lite"/>
    </source>
</evidence>
<organism evidence="2 3">
    <name type="scientific">Didymosphaeria variabile</name>
    <dbReference type="NCBI Taxonomy" id="1932322"/>
    <lineage>
        <taxon>Eukaryota</taxon>
        <taxon>Fungi</taxon>
        <taxon>Dikarya</taxon>
        <taxon>Ascomycota</taxon>
        <taxon>Pezizomycotina</taxon>
        <taxon>Dothideomycetes</taxon>
        <taxon>Pleosporomycetidae</taxon>
        <taxon>Pleosporales</taxon>
        <taxon>Massarineae</taxon>
        <taxon>Didymosphaeriaceae</taxon>
        <taxon>Didymosphaeria</taxon>
    </lineage>
</organism>
<accession>A0A9W8XPP2</accession>
<evidence type="ECO:0000313" key="3">
    <source>
        <dbReference type="Proteomes" id="UP001140513"/>
    </source>
</evidence>
<dbReference type="RefSeq" id="XP_056072747.1">
    <property type="nucleotide sequence ID" value="XM_056212439.1"/>
</dbReference>
<keyword evidence="3" id="KW-1185">Reference proteome</keyword>
<feature type="region of interest" description="Disordered" evidence="1">
    <location>
        <begin position="131"/>
        <end position="151"/>
    </location>
</feature>
<dbReference type="AlphaFoldDB" id="A0A9W8XPP2"/>
<reference evidence="2" key="1">
    <citation type="submission" date="2022-10" db="EMBL/GenBank/DDBJ databases">
        <title>Tapping the CABI collections for fungal endophytes: first genome assemblies for Collariella, Neodidymelliopsis, Ascochyta clinopodiicola, Didymella pomorum, Didymosphaeria variabile, Neocosmospora piperis and Neocucurbitaria cava.</title>
        <authorList>
            <person name="Hill R."/>
        </authorList>
    </citation>
    <scope>NUCLEOTIDE SEQUENCE</scope>
    <source>
        <strain evidence="2">IMI 356815</strain>
    </source>
</reference>
<proteinExistence type="predicted"/>
<dbReference type="EMBL" id="JAPEUX010000003">
    <property type="protein sequence ID" value="KAJ4355621.1"/>
    <property type="molecule type" value="Genomic_DNA"/>
</dbReference>
<dbReference type="GeneID" id="80907171"/>
<dbReference type="Proteomes" id="UP001140513">
    <property type="component" value="Unassembled WGS sequence"/>
</dbReference>
<name>A0A9W8XPP2_9PLEO</name>
<gene>
    <name evidence="2" type="ORF">N0V89_003641</name>
</gene>
<comment type="caution">
    <text evidence="2">The sequence shown here is derived from an EMBL/GenBank/DDBJ whole genome shotgun (WGS) entry which is preliminary data.</text>
</comment>
<protein>
    <recommendedName>
        <fullName evidence="4">C3H1-type domain-containing protein</fullName>
    </recommendedName>
</protein>